<dbReference type="GO" id="GO:0031410">
    <property type="term" value="C:cytoplasmic vesicle"/>
    <property type="evidence" value="ECO:0000314"/>
    <property type="project" value="WormBase"/>
</dbReference>
<evidence type="ECO:0000256" key="8">
    <source>
        <dbReference type="ARBA" id="ARBA00022737"/>
    </source>
</evidence>
<dbReference type="InterPro" id="IPR018097">
    <property type="entry name" value="EGF_Ca-bd_CS"/>
</dbReference>
<dbReference type="InterPro" id="IPR001881">
    <property type="entry name" value="EGF-like_Ca-bd_dom"/>
</dbReference>
<keyword evidence="7 18" id="KW-0732">Signal</keyword>
<dbReference type="FunCoup" id="O44191">
    <property type="interactions" value="2"/>
</dbReference>
<comment type="caution">
    <text evidence="14">Lacks conserved residue(s) required for the propagation of feature annotation.</text>
</comment>
<keyword evidence="8" id="KW-0677">Repeat</keyword>
<dbReference type="PhylomeDB" id="O44191"/>
<feature type="signal peptide" evidence="18">
    <location>
        <begin position="1"/>
        <end position="24"/>
    </location>
</feature>
<dbReference type="PROSITE" id="PS00010">
    <property type="entry name" value="ASX_HYDROXYL"/>
    <property type="match status" value="1"/>
</dbReference>
<keyword evidence="11 14" id="KW-1015">Disulfide bond</keyword>
<dbReference type="PROSITE" id="PS00022">
    <property type="entry name" value="EGF_1"/>
    <property type="match status" value="1"/>
</dbReference>
<evidence type="ECO:0000256" key="9">
    <source>
        <dbReference type="ARBA" id="ARBA00022989"/>
    </source>
</evidence>
<keyword evidence="5" id="KW-0254">Endocytosis</keyword>
<dbReference type="Reactome" id="R-CEL-8856825">
    <property type="pathway name" value="Cargo recognition for clathrin-mediated endocytosis"/>
</dbReference>
<evidence type="ECO:0000256" key="14">
    <source>
        <dbReference type="PROSITE-ProRule" id="PRU00076"/>
    </source>
</evidence>
<dbReference type="PeptideAtlas" id="O44191"/>
<feature type="disulfide bond" evidence="15">
    <location>
        <begin position="82"/>
        <end position="100"/>
    </location>
</feature>
<feature type="disulfide bond" evidence="15">
    <location>
        <begin position="156"/>
        <end position="171"/>
    </location>
</feature>
<dbReference type="ExpressionAtlas" id="O44191">
    <property type="expression patterns" value="baseline and differential"/>
</dbReference>
<dbReference type="Gene3D" id="2.10.25.10">
    <property type="entry name" value="Laminin"/>
    <property type="match status" value="2"/>
</dbReference>
<dbReference type="GO" id="GO:0030728">
    <property type="term" value="P:ovulation"/>
    <property type="evidence" value="ECO:0000315"/>
    <property type="project" value="WormBase"/>
</dbReference>
<dbReference type="FunFam" id="4.10.400.10:FF:000187">
    <property type="entry name" value="Tequila, isoform G"/>
    <property type="match status" value="1"/>
</dbReference>
<dbReference type="OrthoDB" id="9990982at2759"/>
<evidence type="ECO:0007829" key="23">
    <source>
        <dbReference type="PeptideAtlas" id="O44191"/>
    </source>
</evidence>
<evidence type="ECO:0000256" key="4">
    <source>
        <dbReference type="ARBA" id="ARBA00022536"/>
    </source>
</evidence>
<feature type="repeat" description="LDL-receptor class B" evidence="16">
    <location>
        <begin position="527"/>
        <end position="571"/>
    </location>
</feature>
<dbReference type="PROSITE" id="PS50026">
    <property type="entry name" value="EGF_3"/>
    <property type="match status" value="1"/>
</dbReference>
<dbReference type="GO" id="GO:0005509">
    <property type="term" value="F:calcium ion binding"/>
    <property type="evidence" value="ECO:0007669"/>
    <property type="project" value="InterPro"/>
</dbReference>
<dbReference type="UCSC" id="T11F8.3.1">
    <property type="organism name" value="c. elegans"/>
</dbReference>
<evidence type="ECO:0000256" key="6">
    <source>
        <dbReference type="ARBA" id="ARBA00022692"/>
    </source>
</evidence>
<dbReference type="Gene3D" id="2.120.10.30">
    <property type="entry name" value="TolB, C-terminal domain"/>
    <property type="match status" value="1"/>
</dbReference>
<dbReference type="PROSITE" id="PS01186">
    <property type="entry name" value="EGF_2"/>
    <property type="match status" value="2"/>
</dbReference>
<feature type="disulfide bond" evidence="15">
    <location>
        <begin position="137"/>
        <end position="149"/>
    </location>
</feature>
<dbReference type="InterPro" id="IPR051221">
    <property type="entry name" value="LDLR-related"/>
</dbReference>
<dbReference type="FunFam" id="2.10.25.10:FF:000037">
    <property type="entry name" value="Signal peptide, CUB domain and EGF-like domain-containing 2"/>
    <property type="match status" value="1"/>
</dbReference>
<dbReference type="eggNOG" id="KOG1215">
    <property type="taxonomic scope" value="Eukaryota"/>
</dbReference>
<dbReference type="SUPFAM" id="SSF63825">
    <property type="entry name" value="YWTD domain"/>
    <property type="match status" value="1"/>
</dbReference>
<reference evidence="20 21" key="1">
    <citation type="journal article" date="1998" name="Science">
        <title>Genome sequence of the nematode C. elegans: a platform for investigating biology.</title>
        <authorList>
            <consortium name="The C. elegans sequencing consortium"/>
            <person name="Sulson J.E."/>
            <person name="Waterston R."/>
        </authorList>
    </citation>
    <scope>NUCLEOTIDE SEQUENCE [LARGE SCALE GENOMIC DNA]</scope>
    <source>
        <strain evidence="20 21">Bristol N2</strain>
    </source>
</reference>
<dbReference type="Gene3D" id="4.10.400.10">
    <property type="entry name" value="Low-density Lipoprotein Receptor"/>
    <property type="match status" value="5"/>
</dbReference>
<dbReference type="Proteomes" id="UP000001940">
    <property type="component" value="Chromosome IV"/>
</dbReference>
<dbReference type="PRINTS" id="PR00261">
    <property type="entry name" value="LDLRECEPTOR"/>
</dbReference>
<dbReference type="Reactome" id="R-CEL-179812">
    <property type="pathway name" value="GRB2 events in EGFR signaling"/>
</dbReference>
<evidence type="ECO:0000256" key="10">
    <source>
        <dbReference type="ARBA" id="ARBA00023136"/>
    </source>
</evidence>
<dbReference type="PANTHER" id="PTHR22722:SF14">
    <property type="entry name" value="MEGALIN, ISOFORM A"/>
    <property type="match status" value="1"/>
</dbReference>
<dbReference type="Reactome" id="R-CEL-182971">
    <property type="pathway name" value="EGFR downregulation"/>
</dbReference>
<dbReference type="InParanoid" id="O44191"/>
<evidence type="ECO:0000256" key="12">
    <source>
        <dbReference type="ARBA" id="ARBA00023170"/>
    </source>
</evidence>
<evidence type="ECO:0000256" key="7">
    <source>
        <dbReference type="ARBA" id="ARBA00022729"/>
    </source>
</evidence>
<dbReference type="Reactome" id="R-CEL-1963642">
    <property type="pathway name" value="PI3K events in ERBB2 signaling"/>
</dbReference>
<dbReference type="GeneID" id="177329"/>
<dbReference type="AGR" id="WB:WBGene00004374"/>
<dbReference type="Reactome" id="R-CEL-1257604">
    <property type="pathway name" value="PIP3 activates AKT signaling"/>
</dbReference>
<evidence type="ECO:0000313" key="21">
    <source>
        <dbReference type="Proteomes" id="UP000001940"/>
    </source>
</evidence>
<dbReference type="PANTHER" id="PTHR22722">
    <property type="entry name" value="LOW-DENSITY LIPOPROTEIN RECEPTOR-RELATED PROTEIN 2-RELATED"/>
    <property type="match status" value="1"/>
</dbReference>
<dbReference type="Reactome" id="R-CEL-4641262">
    <property type="pathway name" value="Disassembly of the destruction complex and recruitment of AXIN to the membrane"/>
</dbReference>
<organism evidence="20 21">
    <name type="scientific">Caenorhabditis elegans</name>
    <dbReference type="NCBI Taxonomy" id="6239"/>
    <lineage>
        <taxon>Eukaryota</taxon>
        <taxon>Metazoa</taxon>
        <taxon>Ecdysozoa</taxon>
        <taxon>Nematoda</taxon>
        <taxon>Chromadorea</taxon>
        <taxon>Rhabditida</taxon>
        <taxon>Rhabditina</taxon>
        <taxon>Rhabditomorpha</taxon>
        <taxon>Rhabditoidea</taxon>
        <taxon>Rhabditidae</taxon>
        <taxon>Peloderinae</taxon>
        <taxon>Caenorhabditis</taxon>
    </lineage>
</organism>
<evidence type="ECO:0000256" key="1">
    <source>
        <dbReference type="ARBA" id="ARBA00004167"/>
    </source>
</evidence>
<dbReference type="EMBL" id="BX284604">
    <property type="protein sequence ID" value="CCD61594.1"/>
    <property type="molecule type" value="Genomic_DNA"/>
</dbReference>
<keyword evidence="6 17" id="KW-0812">Transmembrane</keyword>
<dbReference type="InterPro" id="IPR026823">
    <property type="entry name" value="cEGF"/>
</dbReference>
<dbReference type="GO" id="GO:0006897">
    <property type="term" value="P:endocytosis"/>
    <property type="evidence" value="ECO:0007669"/>
    <property type="project" value="UniProtKB-KW"/>
</dbReference>
<dbReference type="Reactome" id="R-CEL-114608">
    <property type="pathway name" value="Platelet degranulation"/>
</dbReference>
<dbReference type="Reactome" id="R-CEL-9009391">
    <property type="pathway name" value="Extra-nuclear estrogen signaling"/>
</dbReference>
<feature type="chain" id="PRO_5004159055" evidence="18">
    <location>
        <begin position="25"/>
        <end position="925"/>
    </location>
</feature>
<dbReference type="SMART" id="SM00179">
    <property type="entry name" value="EGF_CA"/>
    <property type="match status" value="2"/>
</dbReference>
<feature type="disulfide bond" evidence="15">
    <location>
        <begin position="94"/>
        <end position="109"/>
    </location>
</feature>
<dbReference type="WormBase" id="T11F8.3a">
    <property type="protein sequence ID" value="CE22368"/>
    <property type="gene ID" value="WBGene00004374"/>
    <property type="gene designation" value="rme-2"/>
</dbReference>
<dbReference type="Reactome" id="R-CEL-8847993">
    <property type="pathway name" value="ERBB2 Activates PTK6 Signaling"/>
</dbReference>
<dbReference type="IntAct" id="O44191">
    <property type="interactions" value="1"/>
</dbReference>
<evidence type="ECO:0000256" key="18">
    <source>
        <dbReference type="SAM" id="SignalP"/>
    </source>
</evidence>
<feature type="domain" description="EGF-like" evidence="19">
    <location>
        <begin position="727"/>
        <end position="770"/>
    </location>
</feature>
<dbReference type="Reactome" id="R-CEL-4641263">
    <property type="pathway name" value="Regulation of FZD by ubiquitination"/>
</dbReference>
<feature type="disulfide bond" evidence="15">
    <location>
        <begin position="54"/>
        <end position="69"/>
    </location>
</feature>
<evidence type="ECO:0000256" key="5">
    <source>
        <dbReference type="ARBA" id="ARBA00022583"/>
    </source>
</evidence>
<dbReference type="PROSITE" id="PS50068">
    <property type="entry name" value="LDLRA_2"/>
    <property type="match status" value="5"/>
</dbReference>
<dbReference type="InterPro" id="IPR011042">
    <property type="entry name" value="6-blade_b-propeller_TolB-like"/>
</dbReference>
<accession>Q9N4S4</accession>
<dbReference type="GO" id="GO:0005886">
    <property type="term" value="C:plasma membrane"/>
    <property type="evidence" value="ECO:0000314"/>
    <property type="project" value="UniProtKB"/>
</dbReference>
<keyword evidence="12" id="KW-0675">Receptor</keyword>
<dbReference type="Reactome" id="R-CEL-177929">
    <property type="pathway name" value="Signaling by EGFR"/>
</dbReference>
<dbReference type="STRING" id="6239.T11F8.3a.1"/>
<dbReference type="InterPro" id="IPR023415">
    <property type="entry name" value="LDLR_class-A_CS"/>
</dbReference>
<sequence length="925" mass="102941">MRTMRLAWLLPLFIHILIKNTAQAPAVNNSTCDQAKEFDCGNGRLRCIPAEWQCDNVADCDNGRDESGCSYAHHCSTSFMLCKNGLCVANEFKCDGEDDCRDGSDEQHCEYNILKSRFDGSNPSAPTTFVGHNGPECHPPRLRCRSGQCIQPDLVCDGHTDCSGGDDEVNCTRRGHENMQSSTDFHDDVHLVDPTFFANEDNKCRSGYTMCHSGDVCIPDSFLCDGDLDCDDASDEKNCQTNAPSEEEYLSGQADHMHSCSAAGMYSCGTKGSEIGVCIPMNATCNGIKECPLGDDESKHCSECARKRCDHTCMNTPHGARCICQEGYKLADDGLTCEDEDECATHGHLCQHFCEDRLGSFACKCANGYELETDGHSCKYETTTTPEGYLFISLGGEVRQMPLADFTDGSNYSPIQKFAGHGTIRSIDFMHRNNKMFMSISDEHGDPTGELSVSDNGLMRVLRENVIGVSNVAVDWIGGNVFFTQKSPSPSAGISICTMSGMFCRRVIEGKEQGQSYRGLVVHPMRGLIIWIDSYQKYHRIMMANMDGSQVRILLDNKLEVPSALAIDYIRHDVYFGDVERQLIERVNIDTKERRVVISNGVHHPYDMAYFNGFLYWADWGSESLKVQEMTHHHSSPQVIHTFNRYPYGIAVNHSLYQTGPPSNPCLELECPWLCVIVPKSDFIMTAKCVCPDGYTHSVTENSCIPPVTIEDEENLEKLSHIGSALMAEYCEAGVACMNGGACRELQNEHGRAHRIVCDCEGPYDGQYCERLNPEKFSAMEEEDSSLWLIVLLLIFLIIVAVVGIIAFLWFSQQEHMKDVISTARVRVDNMARKAEDAAAPIVEKFRKVTDKQRSTPPREGCQTATNVDFVSYETNAEKRIRMDSSPTSYGNPMYDEVPESSTGFVRSASAPFAGVIRFENDSLL</sequence>
<dbReference type="Reactome" id="R-CEL-5673001">
    <property type="pathway name" value="RAF/MAP kinase cascade"/>
</dbReference>
<dbReference type="RefSeq" id="NP_500815.2">
    <property type="nucleotide sequence ID" value="NM_068414.5"/>
</dbReference>
<protein>
    <submittedName>
        <fullName evidence="20">EGF-like domain-containing protein</fullName>
    </submittedName>
</protein>
<feature type="disulfide bond" evidence="14">
    <location>
        <begin position="760"/>
        <end position="769"/>
    </location>
</feature>
<proteinExistence type="evidence at protein level"/>
<dbReference type="InterPro" id="IPR000033">
    <property type="entry name" value="LDLR_classB_rpt"/>
</dbReference>
<dbReference type="PROSITE" id="PS01187">
    <property type="entry name" value="EGF_CA"/>
    <property type="match status" value="1"/>
</dbReference>
<dbReference type="Pfam" id="PF12662">
    <property type="entry name" value="cEGF"/>
    <property type="match status" value="1"/>
</dbReference>
<evidence type="ECO:0000256" key="16">
    <source>
        <dbReference type="PROSITE-ProRule" id="PRU00461"/>
    </source>
</evidence>
<dbReference type="Reactome" id="R-CEL-6785631">
    <property type="pathway name" value="ERBB2 Regulates Cell Motility"/>
</dbReference>
<dbReference type="Reactome" id="R-CEL-180292">
    <property type="pathway name" value="GAB1 signalosome"/>
</dbReference>
<evidence type="ECO:0000256" key="3">
    <source>
        <dbReference type="ARBA" id="ARBA00009939"/>
    </source>
</evidence>
<dbReference type="OMA" id="GVHHPYD"/>
<comment type="similarity">
    <text evidence="3">Belongs to the LDLR family.</text>
</comment>
<dbReference type="SMART" id="SM00181">
    <property type="entry name" value="EGF"/>
    <property type="match status" value="5"/>
</dbReference>
<keyword evidence="23" id="KW-1267">Proteomics identification</keyword>
<evidence type="ECO:0000313" key="20">
    <source>
        <dbReference type="EMBL" id="CCD61594.1"/>
    </source>
</evidence>
<dbReference type="FunFam" id="4.10.400.10:FF:000024">
    <property type="entry name" value="Low-density lipoprotein RecePtor related"/>
    <property type="match status" value="1"/>
</dbReference>
<evidence type="ECO:0000259" key="19">
    <source>
        <dbReference type="PROSITE" id="PS50026"/>
    </source>
</evidence>
<dbReference type="SMART" id="SM00135">
    <property type="entry name" value="LY"/>
    <property type="match status" value="4"/>
</dbReference>
<dbReference type="SMART" id="SM00192">
    <property type="entry name" value="LDLa"/>
    <property type="match status" value="5"/>
</dbReference>
<name>O44191_CAEEL</name>
<dbReference type="PaxDb" id="6239-T11F8.3.1"/>
<evidence type="ECO:0000256" key="13">
    <source>
        <dbReference type="ARBA" id="ARBA00023180"/>
    </source>
</evidence>
<dbReference type="Pfam" id="PF00058">
    <property type="entry name" value="Ldl_recept_b"/>
    <property type="match status" value="1"/>
</dbReference>
<keyword evidence="4 14" id="KW-0245">EGF-like domain</keyword>
<dbReference type="Reactome" id="R-CEL-6811558">
    <property type="pathway name" value="PI5P, PP2A and IER3 Regulate PI3K/AKT Signaling"/>
</dbReference>
<dbReference type="Bgee" id="WBGene00004374">
    <property type="expression patterns" value="Expressed in germ line (C elegans) and 3 other cell types or tissues"/>
</dbReference>
<feature type="disulfide bond" evidence="15">
    <location>
        <begin position="144"/>
        <end position="162"/>
    </location>
</feature>
<evidence type="ECO:0000313" key="22">
    <source>
        <dbReference type="WormBase" id="T11F8.3a"/>
    </source>
</evidence>
<dbReference type="InterPro" id="IPR000152">
    <property type="entry name" value="EGF-type_Asp/Asn_hydroxyl_site"/>
</dbReference>
<keyword evidence="10 17" id="KW-0472">Membrane</keyword>
<evidence type="ECO:0000256" key="11">
    <source>
        <dbReference type="ARBA" id="ARBA00023157"/>
    </source>
</evidence>
<keyword evidence="9 17" id="KW-1133">Transmembrane helix</keyword>
<keyword evidence="13" id="KW-0325">Glycoprotein</keyword>
<dbReference type="SUPFAM" id="SSF57424">
    <property type="entry name" value="LDL receptor-like module"/>
    <property type="match status" value="4"/>
</dbReference>
<evidence type="ECO:0000256" key="17">
    <source>
        <dbReference type="SAM" id="Phobius"/>
    </source>
</evidence>
<dbReference type="Reactome" id="R-CEL-8863795">
    <property type="pathway name" value="Downregulation of ERBB2 signaling"/>
</dbReference>
<dbReference type="Pfam" id="PF00057">
    <property type="entry name" value="Ldl_recept_a"/>
    <property type="match status" value="4"/>
</dbReference>
<feature type="transmembrane region" description="Helical" evidence="17">
    <location>
        <begin position="787"/>
        <end position="811"/>
    </location>
</feature>
<dbReference type="Reactome" id="R-CEL-1227986">
    <property type="pathway name" value="Signaling by ERBB2"/>
</dbReference>
<dbReference type="SUPFAM" id="SSF57196">
    <property type="entry name" value="EGF/Laminin"/>
    <property type="match status" value="2"/>
</dbReference>
<gene>
    <name evidence="20 22" type="primary">rme-2</name>
    <name evidence="20" type="ORF">CELE_T11F8.3</name>
    <name evidence="22" type="ORF">T11F8.3</name>
</gene>
<dbReference type="Reactome" id="R-CEL-1250196">
    <property type="pathway name" value="SHC1 events in ERBB2 signaling"/>
</dbReference>
<dbReference type="InterPro" id="IPR000742">
    <property type="entry name" value="EGF"/>
</dbReference>
<evidence type="ECO:0000256" key="15">
    <source>
        <dbReference type="PROSITE-ProRule" id="PRU00124"/>
    </source>
</evidence>
<accession>O44191</accession>
<dbReference type="InterPro" id="IPR002172">
    <property type="entry name" value="LDrepeatLR_classA_rpt"/>
</dbReference>
<dbReference type="GO" id="GO:0005041">
    <property type="term" value="F:low-density lipoprotein particle receptor activity"/>
    <property type="evidence" value="ECO:0000314"/>
    <property type="project" value="WormBase"/>
</dbReference>
<feature type="disulfide bond" evidence="15">
    <location>
        <begin position="224"/>
        <end position="239"/>
    </location>
</feature>
<dbReference type="CDD" id="cd00112">
    <property type="entry name" value="LDLa"/>
    <property type="match status" value="3"/>
</dbReference>
<dbReference type="SMR" id="O44191"/>
<evidence type="ECO:0000256" key="2">
    <source>
        <dbReference type="ARBA" id="ARBA00004308"/>
    </source>
</evidence>
<dbReference type="GO" id="GO:0010008">
    <property type="term" value="C:endosome membrane"/>
    <property type="evidence" value="ECO:0000314"/>
    <property type="project" value="WormBase"/>
</dbReference>
<dbReference type="PROSITE" id="PS01209">
    <property type="entry name" value="LDLRA_1"/>
    <property type="match status" value="4"/>
</dbReference>
<dbReference type="HOGENOM" id="CLU_355338_0_0_1"/>
<feature type="disulfide bond" evidence="15">
    <location>
        <begin position="75"/>
        <end position="87"/>
    </location>
</feature>
<dbReference type="CTD" id="177329"/>
<dbReference type="AlphaFoldDB" id="O44191"/>
<dbReference type="GO" id="GO:0048599">
    <property type="term" value="P:oocyte development"/>
    <property type="evidence" value="ECO:0000315"/>
    <property type="project" value="WormBase"/>
</dbReference>
<dbReference type="FunFam" id="4.10.400.10:FF:000151">
    <property type="entry name" value="LDL receptor related protein 2"/>
    <property type="match status" value="1"/>
</dbReference>
<dbReference type="Reactome" id="R-CEL-180336">
    <property type="pathway name" value="SHC1 events in EGFR signaling"/>
</dbReference>
<comment type="subcellular location">
    <subcellularLocation>
        <location evidence="2">Endomembrane system</location>
    </subcellularLocation>
    <subcellularLocation>
        <location evidence="1">Membrane</location>
        <topology evidence="1">Single-pass membrane protein</topology>
    </subcellularLocation>
</comment>
<keyword evidence="21" id="KW-1185">Reference proteome</keyword>
<dbReference type="Reactome" id="R-CEL-8856828">
    <property type="pathway name" value="Clathrin-mediated endocytosis"/>
</dbReference>
<dbReference type="InterPro" id="IPR036055">
    <property type="entry name" value="LDL_receptor-like_sf"/>
</dbReference>
<dbReference type="PROSITE" id="PS51120">
    <property type="entry name" value="LDLRB"/>
    <property type="match status" value="1"/>
</dbReference>
<dbReference type="GO" id="GO:0009792">
    <property type="term" value="P:embryo development ending in birth or egg hatching"/>
    <property type="evidence" value="ECO:0000315"/>
    <property type="project" value="WormBase"/>
</dbReference>